<name>B3ELW4_CHLPB</name>
<proteinExistence type="predicted"/>
<gene>
    <name evidence="1" type="ordered locus">Cphamn1_1888</name>
</gene>
<dbReference type="HOGENOM" id="CLU_2750411_0_0_10"/>
<evidence type="ECO:0000313" key="1">
    <source>
        <dbReference type="EMBL" id="ACE04805.1"/>
    </source>
</evidence>
<dbReference type="EMBL" id="CP001101">
    <property type="protein sequence ID" value="ACE04805.1"/>
    <property type="molecule type" value="Genomic_DNA"/>
</dbReference>
<protein>
    <submittedName>
        <fullName evidence="1">Uncharacterized protein</fullName>
    </submittedName>
</protein>
<dbReference type="KEGG" id="cpb:Cphamn1_1888"/>
<organism evidence="1">
    <name type="scientific">Chlorobium phaeobacteroides (strain BS1)</name>
    <dbReference type="NCBI Taxonomy" id="331678"/>
    <lineage>
        <taxon>Bacteria</taxon>
        <taxon>Pseudomonadati</taxon>
        <taxon>Chlorobiota</taxon>
        <taxon>Chlorobiia</taxon>
        <taxon>Chlorobiales</taxon>
        <taxon>Chlorobiaceae</taxon>
        <taxon>Chlorobium/Pelodictyon group</taxon>
        <taxon>Chlorobium</taxon>
    </lineage>
</organism>
<reference evidence="1" key="1">
    <citation type="submission" date="2008-06" db="EMBL/GenBank/DDBJ databases">
        <title>Complete sequence of Chlorobium phaeobacteroides BS1.</title>
        <authorList>
            <consortium name="US DOE Joint Genome Institute"/>
            <person name="Lucas S."/>
            <person name="Copeland A."/>
            <person name="Lapidus A."/>
            <person name="Glavina del Rio T."/>
            <person name="Dalin E."/>
            <person name="Tice H."/>
            <person name="Bruce D."/>
            <person name="Goodwin L."/>
            <person name="Pitluck S."/>
            <person name="Schmutz J."/>
            <person name="Larimer F."/>
            <person name="Land M."/>
            <person name="Hauser L."/>
            <person name="Kyrpides N."/>
            <person name="Ovchinnikova G."/>
            <person name="Li T."/>
            <person name="Liu Z."/>
            <person name="Zhao F."/>
            <person name="Overmann J."/>
            <person name="Bryant D.A."/>
            <person name="Richardson P."/>
        </authorList>
    </citation>
    <scope>NUCLEOTIDE SEQUENCE [LARGE SCALE GENOMIC DNA]</scope>
    <source>
        <strain evidence="1">BS1</strain>
    </source>
</reference>
<accession>B3ELW4</accession>
<sequence>MAEEMKSQQQSGGGQNVKGDFSTILSGVGNLLDTTLTPLGNALVQALESANGVAQQILEGISKTLNNNQGKQ</sequence>
<dbReference type="OrthoDB" id="595446at2"/>
<dbReference type="AlphaFoldDB" id="B3ELW4"/>